<organism evidence="2 3">
    <name type="scientific">Elaeis guineensis var. tenera</name>
    <name type="common">Oil palm</name>
    <dbReference type="NCBI Taxonomy" id="51953"/>
    <lineage>
        <taxon>Eukaryota</taxon>
        <taxon>Viridiplantae</taxon>
        <taxon>Streptophyta</taxon>
        <taxon>Embryophyta</taxon>
        <taxon>Tracheophyta</taxon>
        <taxon>Spermatophyta</taxon>
        <taxon>Magnoliopsida</taxon>
        <taxon>Liliopsida</taxon>
        <taxon>Arecaceae</taxon>
        <taxon>Arecoideae</taxon>
        <taxon>Cocoseae</taxon>
        <taxon>Elaeidinae</taxon>
        <taxon>Elaeis</taxon>
    </lineage>
</organism>
<dbReference type="InterPro" id="IPR007201">
    <property type="entry name" value="Mei2-like_Rrm_C"/>
</dbReference>
<dbReference type="GeneID" id="114913343"/>
<dbReference type="GO" id="GO:0003676">
    <property type="term" value="F:nucleic acid binding"/>
    <property type="evidence" value="ECO:0007669"/>
    <property type="project" value="InterPro"/>
</dbReference>
<protein>
    <submittedName>
        <fullName evidence="3">Uncharacterized protein LOC114913343</fullName>
    </submittedName>
</protein>
<dbReference type="SUPFAM" id="SSF54928">
    <property type="entry name" value="RNA-binding domain, RBD"/>
    <property type="match status" value="1"/>
</dbReference>
<evidence type="ECO:0000313" key="2">
    <source>
        <dbReference type="Proteomes" id="UP000504607"/>
    </source>
</evidence>
<keyword evidence="2" id="KW-1185">Reference proteome</keyword>
<accession>A0A8N4I6E6</accession>
<sequence>MASLNPNAPVYIPSLHLLSLESYYSPPLSQHPSLLSPLCFQDNQIPYQNNALYTSSPSPYIHDLCYYLYPQASFICCYRKEFPYFHIPQPCPPRSLPHPLPPSGLQQSRASLSLLSEEGEEKEKLEDHVVSVTQGKQEVEEKVVRKKVCKGVKGTKGFRVFASDSFTGKRVYVPKPPRCQGRLPPLPQRRMLTGDYEFKAEPGAGDLISDAKTTVMIKNLPNRFTVEKLLEILDKHCLQENEKFLSLGGEKKACDGVVKLGDGEAATTLSEFDFLYLPIDFRSGSNLGYAFVNFTNSTAAWRLHDYLHKFEWKCFGSRKICEVTYARIQGLQELKHHFTNSVFLCDRDQYLPMCFQPSRNGFNQPEPAYVGRRLDAASKVTK</sequence>
<proteinExistence type="predicted"/>
<gene>
    <name evidence="3" type="primary">LOC114913343</name>
</gene>
<dbReference type="Gene3D" id="3.30.70.330">
    <property type="match status" value="1"/>
</dbReference>
<dbReference type="KEGG" id="egu:114913343"/>
<name>A0A8N4I6E6_ELAGV</name>
<dbReference type="OrthoDB" id="417481at2759"/>
<dbReference type="AlphaFoldDB" id="A0A8N4I6E6"/>
<dbReference type="Pfam" id="PF04059">
    <property type="entry name" value="RRM_2"/>
    <property type="match status" value="1"/>
</dbReference>
<evidence type="ECO:0000313" key="3">
    <source>
        <dbReference type="RefSeq" id="XP_029117866.1"/>
    </source>
</evidence>
<dbReference type="Proteomes" id="UP000504607">
    <property type="component" value="Unplaced"/>
</dbReference>
<evidence type="ECO:0000259" key="1">
    <source>
        <dbReference type="Pfam" id="PF04059"/>
    </source>
</evidence>
<dbReference type="InterPro" id="IPR012677">
    <property type="entry name" value="Nucleotide-bd_a/b_plait_sf"/>
</dbReference>
<reference evidence="3" key="1">
    <citation type="submission" date="2025-08" db="UniProtKB">
        <authorList>
            <consortium name="RefSeq"/>
        </authorList>
    </citation>
    <scope>IDENTIFICATION</scope>
</reference>
<dbReference type="InterPro" id="IPR035979">
    <property type="entry name" value="RBD_domain_sf"/>
</dbReference>
<dbReference type="RefSeq" id="XP_029117866.1">
    <property type="nucleotide sequence ID" value="XM_029262033.1"/>
</dbReference>
<feature type="domain" description="Mei2-like C-terminal RNA recognition motif" evidence="1">
    <location>
        <begin position="270"/>
        <end position="338"/>
    </location>
</feature>